<keyword evidence="3" id="KW-1185">Reference proteome</keyword>
<evidence type="ECO:0000313" key="3">
    <source>
        <dbReference type="Proteomes" id="UP001596004"/>
    </source>
</evidence>
<dbReference type="Pfam" id="PF12697">
    <property type="entry name" value="Abhydrolase_6"/>
    <property type="match status" value="1"/>
</dbReference>
<protein>
    <submittedName>
        <fullName evidence="2">Alpha/beta fold hydrolase</fullName>
    </submittedName>
</protein>
<accession>A0ABV9CJ59</accession>
<proteinExistence type="predicted"/>
<keyword evidence="2" id="KW-0378">Hydrolase</keyword>
<dbReference type="PANTHER" id="PTHR43433:SF5">
    <property type="entry name" value="AB HYDROLASE-1 DOMAIN-CONTAINING PROTEIN"/>
    <property type="match status" value="1"/>
</dbReference>
<feature type="domain" description="AB hydrolase-1" evidence="1">
    <location>
        <begin position="27"/>
        <end position="264"/>
    </location>
</feature>
<dbReference type="RefSeq" id="WP_380841784.1">
    <property type="nucleotide sequence ID" value="NZ_JBHSFP010000012.1"/>
</dbReference>
<reference evidence="3" key="1">
    <citation type="journal article" date="2019" name="Int. J. Syst. Evol. Microbiol.">
        <title>The Global Catalogue of Microorganisms (GCM) 10K type strain sequencing project: providing services to taxonomists for standard genome sequencing and annotation.</title>
        <authorList>
            <consortium name="The Broad Institute Genomics Platform"/>
            <consortium name="The Broad Institute Genome Sequencing Center for Infectious Disease"/>
            <person name="Wu L."/>
            <person name="Ma J."/>
        </authorList>
    </citation>
    <scope>NUCLEOTIDE SEQUENCE [LARGE SCALE GENOMIC DNA]</scope>
    <source>
        <strain evidence="3">CGMCC 4.7132</strain>
    </source>
</reference>
<evidence type="ECO:0000259" key="1">
    <source>
        <dbReference type="Pfam" id="PF12697"/>
    </source>
</evidence>
<name>A0ABV9CJ59_9ACTN</name>
<dbReference type="EMBL" id="JBHSFP010000012">
    <property type="protein sequence ID" value="MFC4532867.1"/>
    <property type="molecule type" value="Genomic_DNA"/>
</dbReference>
<dbReference type="InterPro" id="IPR000073">
    <property type="entry name" value="AB_hydrolase_1"/>
</dbReference>
<comment type="caution">
    <text evidence="2">The sequence shown here is derived from an EMBL/GenBank/DDBJ whole genome shotgun (WGS) entry which is preliminary data.</text>
</comment>
<dbReference type="InterPro" id="IPR050471">
    <property type="entry name" value="AB_hydrolase"/>
</dbReference>
<dbReference type="SUPFAM" id="SSF53474">
    <property type="entry name" value="alpha/beta-Hydrolases"/>
    <property type="match status" value="1"/>
</dbReference>
<dbReference type="InterPro" id="IPR029058">
    <property type="entry name" value="AB_hydrolase_fold"/>
</dbReference>
<organism evidence="2 3">
    <name type="scientific">Sphaerisporangium dianthi</name>
    <dbReference type="NCBI Taxonomy" id="1436120"/>
    <lineage>
        <taxon>Bacteria</taxon>
        <taxon>Bacillati</taxon>
        <taxon>Actinomycetota</taxon>
        <taxon>Actinomycetes</taxon>
        <taxon>Streptosporangiales</taxon>
        <taxon>Streptosporangiaceae</taxon>
        <taxon>Sphaerisporangium</taxon>
    </lineage>
</organism>
<gene>
    <name evidence="2" type="ORF">ACFO60_18990</name>
</gene>
<dbReference type="Gene3D" id="3.40.50.1820">
    <property type="entry name" value="alpha/beta hydrolase"/>
    <property type="match status" value="1"/>
</dbReference>
<dbReference type="PANTHER" id="PTHR43433">
    <property type="entry name" value="HYDROLASE, ALPHA/BETA FOLD FAMILY PROTEIN"/>
    <property type="match status" value="1"/>
</dbReference>
<evidence type="ECO:0000313" key="2">
    <source>
        <dbReference type="EMBL" id="MFC4532867.1"/>
    </source>
</evidence>
<dbReference type="GO" id="GO:0016787">
    <property type="term" value="F:hydrolase activity"/>
    <property type="evidence" value="ECO:0007669"/>
    <property type="project" value="UniProtKB-KW"/>
</dbReference>
<sequence length="278" mass="29788">MTTGWKTIEVPGARLRYALRGTGPLLLLIAGGDGDATTSAGLASQLDDRYTVLTYDRRGLSGSAITGQERPLTLTTHADDVHRLLAALTSEPVQVYGSSLGAMVGLELVSRHPGQVSVLVAHEPPAFQLLPEPERSEARQAQRDIEDTHRNEGVIPALRKFVVLAGLDLTDREPDAPIKAPGMDRLANLEFFLSNDAPAVRRHELDIPALKAASTRVVAAAGATSARIWPHRCARLLAEALGAPCVEFPGGHNAGVLRPRAFAARLHETLARERPLPA</sequence>
<dbReference type="Proteomes" id="UP001596004">
    <property type="component" value="Unassembled WGS sequence"/>
</dbReference>